<name>A0A4V6Q003_9FLAO</name>
<dbReference type="PANTHER" id="PTHR46112:SF2">
    <property type="entry name" value="XAA-PRO AMINOPEPTIDASE P-RELATED"/>
    <property type="match status" value="1"/>
</dbReference>
<keyword evidence="3" id="KW-0031">Aminopeptidase</keyword>
<dbReference type="Pfam" id="PF00557">
    <property type="entry name" value="Peptidase_M24"/>
    <property type="match status" value="1"/>
</dbReference>
<proteinExistence type="predicted"/>
<dbReference type="SUPFAM" id="SSF53092">
    <property type="entry name" value="Creatinase/prolidase N-terminal domain"/>
    <property type="match status" value="1"/>
</dbReference>
<dbReference type="Pfam" id="PF01321">
    <property type="entry name" value="Creatinase_N"/>
    <property type="match status" value="1"/>
</dbReference>
<dbReference type="GO" id="GO:0004177">
    <property type="term" value="F:aminopeptidase activity"/>
    <property type="evidence" value="ECO:0007669"/>
    <property type="project" value="UniProtKB-KW"/>
</dbReference>
<dbReference type="InterPro" id="IPR050659">
    <property type="entry name" value="Peptidase_M24B"/>
</dbReference>
<dbReference type="InterPro" id="IPR000587">
    <property type="entry name" value="Creatinase_N"/>
</dbReference>
<organism evidence="3 4">
    <name type="scientific">Maribacter caenipelagi</name>
    <dbReference type="NCBI Taxonomy" id="1447781"/>
    <lineage>
        <taxon>Bacteria</taxon>
        <taxon>Pseudomonadati</taxon>
        <taxon>Bacteroidota</taxon>
        <taxon>Flavobacteriia</taxon>
        <taxon>Flavobacteriales</taxon>
        <taxon>Flavobacteriaceae</taxon>
        <taxon>Maribacter</taxon>
    </lineage>
</organism>
<dbReference type="RefSeq" id="WP_133672679.1">
    <property type="nucleotide sequence ID" value="NZ_SNZW01000014.1"/>
</dbReference>
<keyword evidence="3" id="KW-0645">Protease</keyword>
<dbReference type="Gene3D" id="3.90.230.10">
    <property type="entry name" value="Creatinase/methionine aminopeptidase superfamily"/>
    <property type="match status" value="1"/>
</dbReference>
<evidence type="ECO:0000259" key="2">
    <source>
        <dbReference type="Pfam" id="PF01321"/>
    </source>
</evidence>
<dbReference type="PANTHER" id="PTHR46112">
    <property type="entry name" value="AMINOPEPTIDASE"/>
    <property type="match status" value="1"/>
</dbReference>
<dbReference type="InterPro" id="IPR029149">
    <property type="entry name" value="Creatin/AminoP/Spt16_N"/>
</dbReference>
<evidence type="ECO:0000313" key="4">
    <source>
        <dbReference type="Proteomes" id="UP000295274"/>
    </source>
</evidence>
<dbReference type="Gene3D" id="3.40.350.10">
    <property type="entry name" value="Creatinase/prolidase N-terminal domain"/>
    <property type="match status" value="1"/>
</dbReference>
<dbReference type="InterPro" id="IPR000994">
    <property type="entry name" value="Pept_M24"/>
</dbReference>
<keyword evidence="3" id="KW-0378">Hydrolase</keyword>
<feature type="domain" description="Peptidase M24" evidence="1">
    <location>
        <begin position="149"/>
        <end position="357"/>
    </location>
</feature>
<dbReference type="Proteomes" id="UP000295274">
    <property type="component" value="Unassembled WGS sequence"/>
</dbReference>
<comment type="caution">
    <text evidence="3">The sequence shown here is derived from an EMBL/GenBank/DDBJ whole genome shotgun (WGS) entry which is preliminary data.</text>
</comment>
<protein>
    <submittedName>
        <fullName evidence="3">Xaa-Pro aminopeptidase</fullName>
    </submittedName>
</protein>
<feature type="domain" description="Creatinase N-terminal" evidence="2">
    <location>
        <begin position="11"/>
        <end position="124"/>
    </location>
</feature>
<keyword evidence="4" id="KW-1185">Reference proteome</keyword>
<accession>A0A4V6Q003</accession>
<dbReference type="SUPFAM" id="SSF55920">
    <property type="entry name" value="Creatinase/aminopeptidase"/>
    <property type="match status" value="1"/>
</dbReference>
<dbReference type="AlphaFoldDB" id="A0A4V6Q003"/>
<reference evidence="3 4" key="1">
    <citation type="submission" date="2019-03" db="EMBL/GenBank/DDBJ databases">
        <title>Genomic Encyclopedia of Type Strains, Phase III (KMG-III): the genomes of soil and plant-associated and newly described type strains.</title>
        <authorList>
            <person name="Whitman W."/>
        </authorList>
    </citation>
    <scope>NUCLEOTIDE SEQUENCE [LARGE SCALE GENOMIC DNA]</scope>
    <source>
        <strain evidence="3 4">CECT 8455</strain>
    </source>
</reference>
<dbReference type="CDD" id="cd01066">
    <property type="entry name" value="APP_MetAP"/>
    <property type="match status" value="1"/>
</dbReference>
<dbReference type="EMBL" id="SNZW01000014">
    <property type="protein sequence ID" value="TDS15038.1"/>
    <property type="molecule type" value="Genomic_DNA"/>
</dbReference>
<evidence type="ECO:0000313" key="3">
    <source>
        <dbReference type="EMBL" id="TDS15038.1"/>
    </source>
</evidence>
<evidence type="ECO:0000259" key="1">
    <source>
        <dbReference type="Pfam" id="PF00557"/>
    </source>
</evidence>
<dbReference type="OrthoDB" id="9806388at2"/>
<sequence>MRISKSEYKQRIQLIQDKIKTSEIDSLIISEEEDIYYLTGLTYKSLERLFLLVIKEDNVSFIVPKMELAHLKKVDNVNDIESYWEYPAQKPERWKDILLKKVKDSKLIGIGGKTPYEISAFLTSVNLKTVENAILEKQRWVKSSAEIQLIKQASTYCDVSINKLNKNAYFGMSELEVFSIGRSIQQKIIKETPFDYLATNILVAAWPSRISYQPHGIPKVSDLLVEGSHISLAFLRVNGYSAELERTFFTSKPTKEQEEAFELMMEARRRSYAVLKEGVIAEEVDLAAKQYLTDQGLKDNLMHRTGHGIGLGNHEGPYLAEGDKTVLKENMVVSIEPGIYIEGVGGFRHSDTVLITKNGYEILTNCPDELKDLTFTTSKPLQKLKGKIIKKMYRI</sequence>
<gene>
    <name evidence="3" type="ORF">DFQ03_1673</name>
</gene>
<dbReference type="InterPro" id="IPR036005">
    <property type="entry name" value="Creatinase/aminopeptidase-like"/>
</dbReference>